<reference evidence="1 3" key="1">
    <citation type="submission" date="2015-03" db="EMBL/GenBank/DDBJ databases">
        <authorList>
            <person name="McCorrison J."/>
            <person name="Sanka R."/>
            <person name="Adams M."/>
            <person name="Brinkac L."/>
            <person name="Nierman W."/>
            <person name="Sutton G."/>
            <person name="Nelson K."/>
            <person name="Kiedrowski L."/>
            <person name="Guerrero D."/>
            <person name="Bonomo R."/>
        </authorList>
    </citation>
    <scope>NUCLEOTIDE SEQUENCE [LARGE SCALE GENOMIC DNA]</scope>
    <source>
        <strain evidence="1 3">35699</strain>
    </source>
</reference>
<proteinExistence type="predicted"/>
<reference evidence="2" key="2">
    <citation type="submission" date="2022-11" db="EMBL/GenBank/DDBJ databases">
        <title>blaNDM-1 and qnrB1 co-producing ST413 Enterobacter.</title>
        <authorList>
            <person name="Halder G."/>
            <person name="Chaudhuri B."/>
            <person name="Dutta S."/>
        </authorList>
    </citation>
    <scope>NUCLEOTIDE SEQUENCE</scope>
    <source>
        <strain evidence="2">PEER684</strain>
    </source>
</reference>
<organism evidence="1 3">
    <name type="scientific">Enterobacter sichuanensis</name>
    <dbReference type="NCBI Taxonomy" id="2071710"/>
    <lineage>
        <taxon>Bacteria</taxon>
        <taxon>Pseudomonadati</taxon>
        <taxon>Pseudomonadota</taxon>
        <taxon>Gammaproteobacteria</taxon>
        <taxon>Enterobacterales</taxon>
        <taxon>Enterobacteriaceae</taxon>
        <taxon>Enterobacter</taxon>
        <taxon>Enterobacter cloacae complex</taxon>
    </lineage>
</organism>
<dbReference type="Proteomes" id="UP001185068">
    <property type="component" value="Unassembled WGS sequence"/>
</dbReference>
<dbReference type="GeneID" id="72831534"/>
<accession>A0A0F1BB25</accession>
<gene>
    <name evidence="2" type="ORF">MX989_15095</name>
    <name evidence="1" type="ORF">SS37_06210</name>
</gene>
<sequence>MHNAFAQLATGLGLIVSAFSLPAYSTTIVDGGVIHFRGAIVADPCEVTAQQRQFAMSCPDNNRMQTRMVSYEEALNGKVADSNLATLHMKYLNPEKTLAVVEIQYR</sequence>
<protein>
    <submittedName>
        <fullName evidence="2">Type 1 fimbrial protein</fullName>
    </submittedName>
</protein>
<name>A0A0F1BB25_9ENTR</name>
<evidence type="ECO:0000313" key="3">
    <source>
        <dbReference type="Proteomes" id="UP000033352"/>
    </source>
</evidence>
<dbReference type="Proteomes" id="UP000033352">
    <property type="component" value="Unassembled WGS sequence"/>
</dbReference>
<dbReference type="OrthoDB" id="6046808at2"/>
<evidence type="ECO:0000313" key="1">
    <source>
        <dbReference type="EMBL" id="KJN30305.1"/>
    </source>
</evidence>
<evidence type="ECO:0000313" key="2">
    <source>
        <dbReference type="EMBL" id="MDR9947408.1"/>
    </source>
</evidence>
<dbReference type="PATRIC" id="fig|1619248.3.peg.5236"/>
<dbReference type="EMBL" id="JALLIR010000001">
    <property type="protein sequence ID" value="MDR9947408.1"/>
    <property type="molecule type" value="Genomic_DNA"/>
</dbReference>
<dbReference type="AlphaFoldDB" id="A0A0F1BB25"/>
<dbReference type="RefSeq" id="WP_025755851.1">
    <property type="nucleotide sequence ID" value="NZ_CABMND010000002.1"/>
</dbReference>
<comment type="caution">
    <text evidence="1">The sequence shown here is derived from an EMBL/GenBank/DDBJ whole genome shotgun (WGS) entry which is preliminary data.</text>
</comment>
<dbReference type="EMBL" id="JZYX01000009">
    <property type="protein sequence ID" value="KJN30305.1"/>
    <property type="molecule type" value="Genomic_DNA"/>
</dbReference>